<dbReference type="InParanoid" id="A0DU44"/>
<dbReference type="HOGENOM" id="CLU_892705_0_0_1"/>
<proteinExistence type="predicted"/>
<name>A0DU44_PARTE</name>
<accession>A0DU44</accession>
<dbReference type="KEGG" id="ptm:GSPATT00020232001"/>
<dbReference type="RefSeq" id="XP_001453958.1">
    <property type="nucleotide sequence ID" value="XM_001453921.1"/>
</dbReference>
<dbReference type="GeneID" id="5039737"/>
<gene>
    <name evidence="1" type="ORF">GSPATT00020232001</name>
</gene>
<evidence type="ECO:0000313" key="1">
    <source>
        <dbReference type="EMBL" id="CAK86561.1"/>
    </source>
</evidence>
<protein>
    <recommendedName>
        <fullName evidence="3">Transmembrane protein</fullName>
    </recommendedName>
</protein>
<evidence type="ECO:0008006" key="3">
    <source>
        <dbReference type="Google" id="ProtNLM"/>
    </source>
</evidence>
<dbReference type="AlphaFoldDB" id="A0DU44"/>
<dbReference type="EMBL" id="CT868585">
    <property type="protein sequence ID" value="CAK86561.1"/>
    <property type="molecule type" value="Genomic_DNA"/>
</dbReference>
<reference evidence="1 2" key="1">
    <citation type="journal article" date="2006" name="Nature">
        <title>Global trends of whole-genome duplications revealed by the ciliate Paramecium tetraurelia.</title>
        <authorList>
            <consortium name="Genoscope"/>
            <person name="Aury J.-M."/>
            <person name="Jaillon O."/>
            <person name="Duret L."/>
            <person name="Noel B."/>
            <person name="Jubin C."/>
            <person name="Porcel B.M."/>
            <person name="Segurens B."/>
            <person name="Daubin V."/>
            <person name="Anthouard V."/>
            <person name="Aiach N."/>
            <person name="Arnaiz O."/>
            <person name="Billaut A."/>
            <person name="Beisson J."/>
            <person name="Blanc I."/>
            <person name="Bouhouche K."/>
            <person name="Camara F."/>
            <person name="Duharcourt S."/>
            <person name="Guigo R."/>
            <person name="Gogendeau D."/>
            <person name="Katinka M."/>
            <person name="Keller A.-M."/>
            <person name="Kissmehl R."/>
            <person name="Klotz C."/>
            <person name="Koll F."/>
            <person name="Le Moue A."/>
            <person name="Lepere C."/>
            <person name="Malinsky S."/>
            <person name="Nowacki M."/>
            <person name="Nowak J.K."/>
            <person name="Plattner H."/>
            <person name="Poulain J."/>
            <person name="Ruiz F."/>
            <person name="Serrano V."/>
            <person name="Zagulski M."/>
            <person name="Dessen P."/>
            <person name="Betermier M."/>
            <person name="Weissenbach J."/>
            <person name="Scarpelli C."/>
            <person name="Schachter V."/>
            <person name="Sperling L."/>
            <person name="Meyer E."/>
            <person name="Cohen J."/>
            <person name="Wincker P."/>
        </authorList>
    </citation>
    <scope>NUCLEOTIDE SEQUENCE [LARGE SCALE GENOMIC DNA]</scope>
    <source>
        <strain evidence="1 2">Stock d4-2</strain>
    </source>
</reference>
<dbReference type="Proteomes" id="UP000000600">
    <property type="component" value="Unassembled WGS sequence"/>
</dbReference>
<sequence>MSLSNILKQIFKEICILIQQQQKSLQSIRLEQLRQKTILCNLPHQTINFSIIHYSYIKSVIRQIQHRLRTYNLYPAIVNNTISVQSVHESISQHSESSLDQNQKLITIMSENEKQQPPTGIVNDGKNSGKQGLTYFFRISIGIWEIKNFYFFLLLIHQIKRIYNCLQLIFYYFKERYFVKKTDIKYIKITKRRQLRIYQIQYSQQQIAFLLLFIRLDINSFQFLNNSYLIICLSKSTSLPLLQRIQFSILNHQLTLISKLKQHYCGRIGYFYFIFFPKQQYPKNKYIKICLTQTNIQIIVQYLEIRYLEYLL</sequence>
<keyword evidence="2" id="KW-1185">Reference proteome</keyword>
<evidence type="ECO:0000313" key="2">
    <source>
        <dbReference type="Proteomes" id="UP000000600"/>
    </source>
</evidence>
<organism evidence="1 2">
    <name type="scientific">Paramecium tetraurelia</name>
    <dbReference type="NCBI Taxonomy" id="5888"/>
    <lineage>
        <taxon>Eukaryota</taxon>
        <taxon>Sar</taxon>
        <taxon>Alveolata</taxon>
        <taxon>Ciliophora</taxon>
        <taxon>Intramacronucleata</taxon>
        <taxon>Oligohymenophorea</taxon>
        <taxon>Peniculida</taxon>
        <taxon>Parameciidae</taxon>
        <taxon>Paramecium</taxon>
    </lineage>
</organism>